<comment type="caution">
    <text evidence="1">The sequence shown here is derived from an EMBL/GenBank/DDBJ whole genome shotgun (WGS) entry which is preliminary data.</text>
</comment>
<keyword evidence="2" id="KW-1185">Reference proteome</keyword>
<keyword evidence="1" id="KW-0808">Transferase</keyword>
<dbReference type="GO" id="GO:0016740">
    <property type="term" value="F:transferase activity"/>
    <property type="evidence" value="ECO:0007669"/>
    <property type="project" value="UniProtKB-KW"/>
</dbReference>
<dbReference type="Pfam" id="PF08780">
    <property type="entry name" value="NTase_sub_bind"/>
    <property type="match status" value="1"/>
</dbReference>
<accession>A0A2V1H0A1</accession>
<organism evidence="1 2">
    <name type="scientific">Pelagibaculum spongiae</name>
    <dbReference type="NCBI Taxonomy" id="2080658"/>
    <lineage>
        <taxon>Bacteria</taxon>
        <taxon>Pseudomonadati</taxon>
        <taxon>Pseudomonadota</taxon>
        <taxon>Gammaproteobacteria</taxon>
        <taxon>Oceanospirillales</taxon>
        <taxon>Pelagibaculum</taxon>
    </lineage>
</organism>
<gene>
    <name evidence="1" type="ORF">DC094_05375</name>
</gene>
<reference evidence="1 2" key="1">
    <citation type="submission" date="2018-04" db="EMBL/GenBank/DDBJ databases">
        <title>Thalassorhabdus spongiae gen. nov., sp. nov., isolated from a marine sponge in South-West Iceland.</title>
        <authorList>
            <person name="Knobloch S."/>
            <person name="Daussin A."/>
            <person name="Johannsson R."/>
            <person name="Marteinsson V.T."/>
        </authorList>
    </citation>
    <scope>NUCLEOTIDE SEQUENCE [LARGE SCALE GENOMIC DNA]</scope>
    <source>
        <strain evidence="1 2">Hp12</strain>
    </source>
</reference>
<name>A0A2V1H0A1_9GAMM</name>
<evidence type="ECO:0000313" key="1">
    <source>
        <dbReference type="EMBL" id="PVZ72436.1"/>
    </source>
</evidence>
<dbReference type="OrthoDB" id="9810452at2"/>
<dbReference type="EMBL" id="QDDL01000001">
    <property type="protein sequence ID" value="PVZ72436.1"/>
    <property type="molecule type" value="Genomic_DNA"/>
</dbReference>
<sequence length="125" mass="14374">MLQGATTESIEYEMYRSACVKEFEIILEQSGKLLPKCLKDYMHSPKAVDRLVSKEVFRYAAHHDFLTLEQAERWLLYQDNRNNTAHGFESDSGKKFAETTLELLADFIIDARALAVAVDQQRVSE</sequence>
<protein>
    <submittedName>
        <fullName evidence="1">Nucleotidyltransferase</fullName>
    </submittedName>
</protein>
<dbReference type="Proteomes" id="UP000244906">
    <property type="component" value="Unassembled WGS sequence"/>
</dbReference>
<dbReference type="AlphaFoldDB" id="A0A2V1H0A1"/>
<proteinExistence type="predicted"/>
<evidence type="ECO:0000313" key="2">
    <source>
        <dbReference type="Proteomes" id="UP000244906"/>
    </source>
</evidence>
<dbReference type="Gene3D" id="1.20.120.330">
    <property type="entry name" value="Nucleotidyltransferases domain 2"/>
    <property type="match status" value="1"/>
</dbReference>
<dbReference type="SUPFAM" id="SSF81593">
    <property type="entry name" value="Nucleotidyltransferase substrate binding subunit/domain"/>
    <property type="match status" value="1"/>
</dbReference>
<dbReference type="InterPro" id="IPR010235">
    <property type="entry name" value="HepT"/>
</dbReference>